<evidence type="ECO:0000313" key="3">
    <source>
        <dbReference type="Proteomes" id="UP000002624"/>
    </source>
</evidence>
<name>C6HAZ0_AJECH</name>
<dbReference type="AlphaFoldDB" id="C6HAZ0"/>
<organism evidence="2 3">
    <name type="scientific">Ajellomyces capsulatus (strain H143)</name>
    <name type="common">Darling's disease fungus</name>
    <name type="synonym">Histoplasma capsulatum</name>
    <dbReference type="NCBI Taxonomy" id="544712"/>
    <lineage>
        <taxon>Eukaryota</taxon>
        <taxon>Fungi</taxon>
        <taxon>Dikarya</taxon>
        <taxon>Ascomycota</taxon>
        <taxon>Pezizomycotina</taxon>
        <taxon>Eurotiomycetes</taxon>
        <taxon>Eurotiomycetidae</taxon>
        <taxon>Onygenales</taxon>
        <taxon>Ajellomycetaceae</taxon>
        <taxon>Histoplasma</taxon>
    </lineage>
</organism>
<reference evidence="3" key="1">
    <citation type="submission" date="2009-05" db="EMBL/GenBank/DDBJ databases">
        <title>The genome sequence of Ajellomyces capsulatus strain H143.</title>
        <authorList>
            <person name="Champion M."/>
            <person name="Cuomo C.A."/>
            <person name="Ma L.-J."/>
            <person name="Henn M.R."/>
            <person name="Sil A."/>
            <person name="Goldman B."/>
            <person name="Young S.K."/>
            <person name="Kodira C.D."/>
            <person name="Zeng Q."/>
            <person name="Koehrsen M."/>
            <person name="Alvarado L."/>
            <person name="Berlin A.M."/>
            <person name="Borenstein D."/>
            <person name="Chen Z."/>
            <person name="Engels R."/>
            <person name="Freedman E."/>
            <person name="Gellesch M."/>
            <person name="Goldberg J."/>
            <person name="Griggs A."/>
            <person name="Gujja S."/>
            <person name="Heiman D.I."/>
            <person name="Hepburn T.A."/>
            <person name="Howarth C."/>
            <person name="Jen D."/>
            <person name="Larson L."/>
            <person name="Lewis B."/>
            <person name="Mehta T."/>
            <person name="Park D."/>
            <person name="Pearson M."/>
            <person name="Roberts A."/>
            <person name="Saif S."/>
            <person name="Shea T.D."/>
            <person name="Shenoy N."/>
            <person name="Sisk P."/>
            <person name="Stolte C."/>
            <person name="Sykes S."/>
            <person name="Walk T."/>
            <person name="White J."/>
            <person name="Yandava C."/>
            <person name="Klein B."/>
            <person name="McEwen J.G."/>
            <person name="Puccia R."/>
            <person name="Goldman G.H."/>
            <person name="Felipe M.S."/>
            <person name="Nino-Vega G."/>
            <person name="San-Blas G."/>
            <person name="Taylor J.W."/>
            <person name="Mendoza L."/>
            <person name="Galagan J.E."/>
            <person name="Nusbaum C."/>
            <person name="Birren B.W."/>
        </authorList>
    </citation>
    <scope>NUCLEOTIDE SEQUENCE [LARGE SCALE GENOMIC DNA]</scope>
    <source>
        <strain evidence="3">H143</strain>
    </source>
</reference>
<evidence type="ECO:0000313" key="2">
    <source>
        <dbReference type="EMBL" id="EER42413.1"/>
    </source>
</evidence>
<sequence>MAGYSHRNGREGDINPINAYIFNKWGRWPSQVKPDPSLGARKPPPPLPTTRLGAVRPNQIRLEGAAATRRIRPTERLLKEQIVAILEELKPHQLKVVLEMGR</sequence>
<dbReference type="Proteomes" id="UP000002624">
    <property type="component" value="Unassembled WGS sequence"/>
</dbReference>
<protein>
    <submittedName>
        <fullName evidence="2">Uncharacterized protein</fullName>
    </submittedName>
</protein>
<accession>C6HAZ0</accession>
<dbReference type="EMBL" id="GG692422">
    <property type="protein sequence ID" value="EER42413.1"/>
    <property type="molecule type" value="Genomic_DNA"/>
</dbReference>
<evidence type="ECO:0000256" key="1">
    <source>
        <dbReference type="SAM" id="MobiDB-lite"/>
    </source>
</evidence>
<proteinExistence type="predicted"/>
<gene>
    <name evidence="2" type="ORF">HCDG_03872</name>
</gene>
<dbReference type="HOGENOM" id="CLU_2276651_0_0_1"/>
<feature type="region of interest" description="Disordered" evidence="1">
    <location>
        <begin position="32"/>
        <end position="54"/>
    </location>
</feature>
<dbReference type="VEuPathDB" id="FungiDB:HCDG_03872"/>